<dbReference type="InterPro" id="IPR046483">
    <property type="entry name" value="DUF6576"/>
</dbReference>
<reference evidence="10" key="1">
    <citation type="submission" date="2019-08" db="EMBL/GenBank/DDBJ databases">
        <authorList>
            <person name="Kucharzyk K."/>
            <person name="Murdoch R.W."/>
            <person name="Higgins S."/>
            <person name="Loffler F."/>
        </authorList>
    </citation>
    <scope>NUCLEOTIDE SEQUENCE</scope>
</reference>
<keyword evidence="5 7" id="KW-1133">Transmembrane helix</keyword>
<evidence type="ECO:0000256" key="5">
    <source>
        <dbReference type="ARBA" id="ARBA00022989"/>
    </source>
</evidence>
<comment type="subcellular location">
    <subcellularLocation>
        <location evidence="1">Membrane</location>
        <topology evidence="1">Multi-pass membrane protein</topology>
    </subcellularLocation>
</comment>
<dbReference type="EMBL" id="VSSQ01003445">
    <property type="protein sequence ID" value="MPM20734.1"/>
    <property type="molecule type" value="Genomic_DNA"/>
</dbReference>
<evidence type="ECO:0000256" key="7">
    <source>
        <dbReference type="SAM" id="Phobius"/>
    </source>
</evidence>
<feature type="transmembrane region" description="Helical" evidence="7">
    <location>
        <begin position="121"/>
        <end position="141"/>
    </location>
</feature>
<keyword evidence="3 7" id="KW-0812">Transmembrane</keyword>
<dbReference type="InterPro" id="IPR035952">
    <property type="entry name" value="Rhomboid-like_sf"/>
</dbReference>
<keyword evidence="6 7" id="KW-0472">Membrane</keyword>
<dbReference type="SUPFAM" id="SSF144091">
    <property type="entry name" value="Rhomboid-like"/>
    <property type="match status" value="1"/>
</dbReference>
<dbReference type="AlphaFoldDB" id="A0A644Y3L9"/>
<evidence type="ECO:0000259" key="9">
    <source>
        <dbReference type="Pfam" id="PF20216"/>
    </source>
</evidence>
<evidence type="ECO:0000256" key="6">
    <source>
        <dbReference type="ARBA" id="ARBA00023136"/>
    </source>
</evidence>
<evidence type="ECO:0000256" key="3">
    <source>
        <dbReference type="ARBA" id="ARBA00022692"/>
    </source>
</evidence>
<gene>
    <name evidence="10" type="ORF">SDC9_67170</name>
</gene>
<dbReference type="InterPro" id="IPR022764">
    <property type="entry name" value="Peptidase_S54_rhomboid_dom"/>
</dbReference>
<sequence length="308" mass="35123">MDYYLFCTGRKKIAMGQLISEIKDFYKRGDVTAKLIFINVALFVAITLLTVVFRLFKVEISGIFDALALPASLDNLLVKPWSILTYMFMHADFFHILFNMLWLYWFGKLFLIFFSSKHLRGLYILGGLLGGLFYIASYNIFPYFRELIPFSNMVGASASVLAIVLATAYREPNYPINLLFIGTVRLKYIALFVVLTDLLFITSDNGGGHLAHLGGALAGIWFAASLKRGTDISSWINFLIDRIQQPFSANKQKPKMKVHYGRKQDYDYNANKKAQSDEVDQILDKLKKSGYDSLTTEEKKKLFDASKR</sequence>
<dbReference type="PANTHER" id="PTHR43731:SF14">
    <property type="entry name" value="PRESENILIN-ASSOCIATED RHOMBOID-LIKE PROTEIN, MITOCHONDRIAL"/>
    <property type="match status" value="1"/>
</dbReference>
<comment type="similarity">
    <text evidence="2">Belongs to the peptidase S54 family.</text>
</comment>
<proteinExistence type="inferred from homology"/>
<dbReference type="GO" id="GO:0004252">
    <property type="term" value="F:serine-type endopeptidase activity"/>
    <property type="evidence" value="ECO:0007669"/>
    <property type="project" value="InterPro"/>
</dbReference>
<dbReference type="PANTHER" id="PTHR43731">
    <property type="entry name" value="RHOMBOID PROTEASE"/>
    <property type="match status" value="1"/>
</dbReference>
<feature type="domain" description="Peptidase S54 rhomboid" evidence="8">
    <location>
        <begin position="80"/>
        <end position="226"/>
    </location>
</feature>
<evidence type="ECO:0000256" key="2">
    <source>
        <dbReference type="ARBA" id="ARBA00009045"/>
    </source>
</evidence>
<dbReference type="GO" id="GO:0016020">
    <property type="term" value="C:membrane"/>
    <property type="evidence" value="ECO:0007669"/>
    <property type="project" value="UniProtKB-SubCell"/>
</dbReference>
<comment type="caution">
    <text evidence="10">The sequence shown here is derived from an EMBL/GenBank/DDBJ whole genome shotgun (WGS) entry which is preliminary data.</text>
</comment>
<evidence type="ECO:0000313" key="10">
    <source>
        <dbReference type="EMBL" id="MPM20734.1"/>
    </source>
</evidence>
<feature type="transmembrane region" description="Helical" evidence="7">
    <location>
        <begin position="93"/>
        <end position="114"/>
    </location>
</feature>
<feature type="transmembrane region" description="Helical" evidence="7">
    <location>
        <begin position="178"/>
        <end position="201"/>
    </location>
</feature>
<evidence type="ECO:0000256" key="4">
    <source>
        <dbReference type="ARBA" id="ARBA00022801"/>
    </source>
</evidence>
<feature type="transmembrane region" description="Helical" evidence="7">
    <location>
        <begin position="207"/>
        <end position="226"/>
    </location>
</feature>
<name>A0A644Y3L9_9ZZZZ</name>
<dbReference type="Pfam" id="PF20216">
    <property type="entry name" value="DUF6576"/>
    <property type="match status" value="1"/>
</dbReference>
<dbReference type="Gene3D" id="1.20.1540.10">
    <property type="entry name" value="Rhomboid-like"/>
    <property type="match status" value="1"/>
</dbReference>
<accession>A0A644Y3L9</accession>
<feature type="domain" description="DUF6576" evidence="9">
    <location>
        <begin position="265"/>
        <end position="307"/>
    </location>
</feature>
<dbReference type="InterPro" id="IPR050925">
    <property type="entry name" value="Rhomboid_protease_S54"/>
</dbReference>
<dbReference type="Pfam" id="PF01694">
    <property type="entry name" value="Rhomboid"/>
    <property type="match status" value="1"/>
</dbReference>
<evidence type="ECO:0000256" key="1">
    <source>
        <dbReference type="ARBA" id="ARBA00004141"/>
    </source>
</evidence>
<feature type="transmembrane region" description="Helical" evidence="7">
    <location>
        <begin position="147"/>
        <end position="166"/>
    </location>
</feature>
<evidence type="ECO:0000259" key="8">
    <source>
        <dbReference type="Pfam" id="PF01694"/>
    </source>
</evidence>
<keyword evidence="4" id="KW-0378">Hydrolase</keyword>
<protein>
    <submittedName>
        <fullName evidence="10">Uncharacterized protein</fullName>
    </submittedName>
</protein>
<feature type="transmembrane region" description="Helical" evidence="7">
    <location>
        <begin position="35"/>
        <end position="56"/>
    </location>
</feature>
<organism evidence="10">
    <name type="scientific">bioreactor metagenome</name>
    <dbReference type="NCBI Taxonomy" id="1076179"/>
    <lineage>
        <taxon>unclassified sequences</taxon>
        <taxon>metagenomes</taxon>
        <taxon>ecological metagenomes</taxon>
    </lineage>
</organism>